<name>A0A3N1CVQ8_9ACTN</name>
<dbReference type="Gene3D" id="3.30.300.20">
    <property type="match status" value="1"/>
</dbReference>
<evidence type="ECO:0000313" key="2">
    <source>
        <dbReference type="EMBL" id="ROO85380.1"/>
    </source>
</evidence>
<protein>
    <submittedName>
        <fullName evidence="2">Ohr subfamily peroxiredoxin</fullName>
    </submittedName>
</protein>
<sequence>MSDPTADGAPGGTRFKPLYEARVAVDGGILAHGRATGRARSGDGALAFDLRMPAELGGDGGGPNPEQLFAAAFAASVHGELTLVARQHLLDPAPITVQATVAVGRDPADGGYLLQANVEVAWPGVPRATARRLLARALTHCPYTKMTARGIPATVALAPEPGAG</sequence>
<dbReference type="InterPro" id="IPR019953">
    <property type="entry name" value="OHR"/>
</dbReference>
<dbReference type="SUPFAM" id="SSF82784">
    <property type="entry name" value="OsmC-like"/>
    <property type="match status" value="1"/>
</dbReference>
<dbReference type="OrthoDB" id="9797508at2"/>
<organism evidence="2 3">
    <name type="scientific">Actinocorallia herbida</name>
    <dbReference type="NCBI Taxonomy" id="58109"/>
    <lineage>
        <taxon>Bacteria</taxon>
        <taxon>Bacillati</taxon>
        <taxon>Actinomycetota</taxon>
        <taxon>Actinomycetes</taxon>
        <taxon>Streptosporangiales</taxon>
        <taxon>Thermomonosporaceae</taxon>
        <taxon>Actinocorallia</taxon>
    </lineage>
</organism>
<dbReference type="InterPro" id="IPR036102">
    <property type="entry name" value="OsmC/Ohrsf"/>
</dbReference>
<proteinExistence type="inferred from homology"/>
<reference evidence="2 3" key="1">
    <citation type="submission" date="2018-11" db="EMBL/GenBank/DDBJ databases">
        <title>Sequencing the genomes of 1000 actinobacteria strains.</title>
        <authorList>
            <person name="Klenk H.-P."/>
        </authorList>
    </citation>
    <scope>NUCLEOTIDE SEQUENCE [LARGE SCALE GENOMIC DNA]</scope>
    <source>
        <strain evidence="2 3">DSM 44254</strain>
    </source>
</reference>
<dbReference type="AlphaFoldDB" id="A0A3N1CVQ8"/>
<dbReference type="NCBIfam" id="TIGR03561">
    <property type="entry name" value="organ_hyd_perox"/>
    <property type="match status" value="1"/>
</dbReference>
<dbReference type="PANTHER" id="PTHR33797">
    <property type="entry name" value="ORGANIC HYDROPEROXIDE RESISTANCE PROTEIN-LIKE"/>
    <property type="match status" value="1"/>
</dbReference>
<dbReference type="GO" id="GO:0006979">
    <property type="term" value="P:response to oxidative stress"/>
    <property type="evidence" value="ECO:0007669"/>
    <property type="project" value="InterPro"/>
</dbReference>
<dbReference type="Gene3D" id="2.20.25.10">
    <property type="match status" value="1"/>
</dbReference>
<dbReference type="Proteomes" id="UP000272400">
    <property type="component" value="Unassembled WGS sequence"/>
</dbReference>
<gene>
    <name evidence="2" type="ORF">EDD29_2923</name>
</gene>
<comment type="caution">
    <text evidence="2">The sequence shown here is derived from an EMBL/GenBank/DDBJ whole genome shotgun (WGS) entry which is preliminary data.</text>
</comment>
<accession>A0A3N1CVQ8</accession>
<dbReference type="InterPro" id="IPR015946">
    <property type="entry name" value="KH_dom-like_a/b"/>
</dbReference>
<evidence type="ECO:0000256" key="1">
    <source>
        <dbReference type="ARBA" id="ARBA00007378"/>
    </source>
</evidence>
<keyword evidence="3" id="KW-1185">Reference proteome</keyword>
<comment type="similarity">
    <text evidence="1">Belongs to the OsmC/Ohr family.</text>
</comment>
<dbReference type="RefSeq" id="WP_123664893.1">
    <property type="nucleotide sequence ID" value="NZ_RJKE01000001.1"/>
</dbReference>
<dbReference type="Pfam" id="PF02566">
    <property type="entry name" value="OsmC"/>
    <property type="match status" value="1"/>
</dbReference>
<dbReference type="PANTHER" id="PTHR33797:SF2">
    <property type="entry name" value="ORGANIC HYDROPEROXIDE RESISTANCE PROTEIN-LIKE"/>
    <property type="match status" value="1"/>
</dbReference>
<evidence type="ECO:0000313" key="3">
    <source>
        <dbReference type="Proteomes" id="UP000272400"/>
    </source>
</evidence>
<dbReference type="EMBL" id="RJKE01000001">
    <property type="protein sequence ID" value="ROO85380.1"/>
    <property type="molecule type" value="Genomic_DNA"/>
</dbReference>
<dbReference type="InterPro" id="IPR003718">
    <property type="entry name" value="OsmC/Ohr_fam"/>
</dbReference>